<protein>
    <recommendedName>
        <fullName evidence="5">5-formyltetrahydrofolate cyclo-ligase</fullName>
        <ecNumber evidence="5">6.3.3.2</ecNumber>
    </recommendedName>
</protein>
<dbReference type="GO" id="GO:0030272">
    <property type="term" value="F:5-formyltetrahydrofolate cyclo-ligase activity"/>
    <property type="evidence" value="ECO:0007669"/>
    <property type="project" value="UniProtKB-EC"/>
</dbReference>
<name>A0A2S9J0X5_9SPHI</name>
<comment type="catalytic activity">
    <reaction evidence="5">
        <text>(6S)-5-formyl-5,6,7,8-tetrahydrofolate + ATP = (6R)-5,10-methenyltetrahydrofolate + ADP + phosphate</text>
        <dbReference type="Rhea" id="RHEA:10488"/>
        <dbReference type="ChEBI" id="CHEBI:30616"/>
        <dbReference type="ChEBI" id="CHEBI:43474"/>
        <dbReference type="ChEBI" id="CHEBI:57455"/>
        <dbReference type="ChEBI" id="CHEBI:57457"/>
        <dbReference type="ChEBI" id="CHEBI:456216"/>
        <dbReference type="EC" id="6.3.3.2"/>
    </reaction>
</comment>
<comment type="caution">
    <text evidence="6">The sequence shown here is derived from an EMBL/GenBank/DDBJ whole genome shotgun (WGS) entry which is preliminary data.</text>
</comment>
<comment type="similarity">
    <text evidence="1 5">Belongs to the 5-formyltetrahydrofolate cyclo-ligase family.</text>
</comment>
<keyword evidence="6" id="KW-0436">Ligase</keyword>
<dbReference type="InterPro" id="IPR024185">
    <property type="entry name" value="FTHF_cligase-like_sf"/>
</dbReference>
<feature type="binding site" evidence="4">
    <location>
        <begin position="134"/>
        <end position="142"/>
    </location>
    <ligand>
        <name>ATP</name>
        <dbReference type="ChEBI" id="CHEBI:30616"/>
    </ligand>
</feature>
<keyword evidence="7" id="KW-1185">Reference proteome</keyword>
<dbReference type="NCBIfam" id="TIGR02727">
    <property type="entry name" value="MTHFS_bact"/>
    <property type="match status" value="1"/>
</dbReference>
<keyword evidence="3 4" id="KW-0067">ATP-binding</keyword>
<gene>
    <name evidence="6" type="ORF">C5745_15725</name>
</gene>
<dbReference type="PIRSF" id="PIRSF006806">
    <property type="entry name" value="FTHF_cligase"/>
    <property type="match status" value="1"/>
</dbReference>
<dbReference type="PANTHER" id="PTHR23407">
    <property type="entry name" value="ATPASE INHIBITOR/5-FORMYLTETRAHYDROFOLATE CYCLO-LIGASE"/>
    <property type="match status" value="1"/>
</dbReference>
<dbReference type="EC" id="6.3.3.2" evidence="5"/>
<dbReference type="Proteomes" id="UP000239711">
    <property type="component" value="Unassembled WGS sequence"/>
</dbReference>
<evidence type="ECO:0000256" key="2">
    <source>
        <dbReference type="ARBA" id="ARBA00022741"/>
    </source>
</evidence>
<dbReference type="Gene3D" id="3.40.50.10420">
    <property type="entry name" value="NagB/RpiA/CoA transferase-like"/>
    <property type="match status" value="1"/>
</dbReference>
<dbReference type="GO" id="GO:0046872">
    <property type="term" value="F:metal ion binding"/>
    <property type="evidence" value="ECO:0007669"/>
    <property type="project" value="UniProtKB-KW"/>
</dbReference>
<sequence>MTKAELRRDYKRQRSLLTEAEIGSFNISILNELLRFDWGEVHYIHTFLPITAQNEPDMWSFITDIRVYYPHIHIVVSRSEPSDYSMKHYLLTEDVVLKENAWGIVEPIDGQRVSETLLDVVLVPLLIVDTAGNRVGYGKGFYDRFLTKCRPDCRKIGISLFEPIEKIDDVNPSDVPLDMVVTPKGKVQFNG</sequence>
<dbReference type="EMBL" id="PVBQ01000014">
    <property type="protein sequence ID" value="PRD46418.1"/>
    <property type="molecule type" value="Genomic_DNA"/>
</dbReference>
<dbReference type="OrthoDB" id="9801938at2"/>
<dbReference type="InterPro" id="IPR037171">
    <property type="entry name" value="NagB/RpiA_transferase-like"/>
</dbReference>
<evidence type="ECO:0000256" key="1">
    <source>
        <dbReference type="ARBA" id="ARBA00010638"/>
    </source>
</evidence>
<keyword evidence="2 4" id="KW-0547">Nucleotide-binding</keyword>
<evidence type="ECO:0000313" key="7">
    <source>
        <dbReference type="Proteomes" id="UP000239711"/>
    </source>
</evidence>
<dbReference type="GO" id="GO:0005524">
    <property type="term" value="F:ATP binding"/>
    <property type="evidence" value="ECO:0007669"/>
    <property type="project" value="UniProtKB-KW"/>
</dbReference>
<dbReference type="SUPFAM" id="SSF100950">
    <property type="entry name" value="NagB/RpiA/CoA transferase-like"/>
    <property type="match status" value="1"/>
</dbReference>
<reference evidence="6 7" key="1">
    <citation type="submission" date="2018-02" db="EMBL/GenBank/DDBJ databases">
        <title>The draft genome of Sphingobacterium sp. 5JN-11.</title>
        <authorList>
            <person name="Liu L."/>
            <person name="Li L."/>
            <person name="Liang L."/>
            <person name="Zhang X."/>
            <person name="Wang T."/>
        </authorList>
    </citation>
    <scope>NUCLEOTIDE SEQUENCE [LARGE SCALE GENOMIC DNA]</scope>
    <source>
        <strain evidence="6 7">5JN-11</strain>
    </source>
</reference>
<dbReference type="PANTHER" id="PTHR23407:SF1">
    <property type="entry name" value="5-FORMYLTETRAHYDROFOLATE CYCLO-LIGASE"/>
    <property type="match status" value="1"/>
</dbReference>
<dbReference type="Pfam" id="PF01812">
    <property type="entry name" value="5-FTHF_cyc-lig"/>
    <property type="match status" value="1"/>
</dbReference>
<feature type="binding site" evidence="4">
    <location>
        <position position="55"/>
    </location>
    <ligand>
        <name>substrate</name>
    </ligand>
</feature>
<evidence type="ECO:0000256" key="5">
    <source>
        <dbReference type="RuleBase" id="RU361279"/>
    </source>
</evidence>
<dbReference type="RefSeq" id="WP_105717961.1">
    <property type="nucleotide sequence ID" value="NZ_PVBQ01000014.1"/>
</dbReference>
<dbReference type="GO" id="GO:0009396">
    <property type="term" value="P:folic acid-containing compound biosynthetic process"/>
    <property type="evidence" value="ECO:0007669"/>
    <property type="project" value="TreeGrafter"/>
</dbReference>
<feature type="binding site" evidence="4">
    <location>
        <begin position="3"/>
        <end position="7"/>
    </location>
    <ligand>
        <name>ATP</name>
        <dbReference type="ChEBI" id="CHEBI:30616"/>
    </ligand>
</feature>
<dbReference type="AlphaFoldDB" id="A0A2S9J0X5"/>
<dbReference type="InterPro" id="IPR002698">
    <property type="entry name" value="FTHF_cligase"/>
</dbReference>
<proteinExistence type="inferred from homology"/>
<dbReference type="GO" id="GO:0035999">
    <property type="term" value="P:tetrahydrofolate interconversion"/>
    <property type="evidence" value="ECO:0007669"/>
    <property type="project" value="TreeGrafter"/>
</dbReference>
<feature type="binding site" evidence="4">
    <location>
        <position position="48"/>
    </location>
    <ligand>
        <name>substrate</name>
    </ligand>
</feature>
<evidence type="ECO:0000256" key="3">
    <source>
        <dbReference type="ARBA" id="ARBA00022840"/>
    </source>
</evidence>
<accession>A0A2S9J0X5</accession>
<keyword evidence="5" id="KW-0460">Magnesium</keyword>
<organism evidence="6 7">
    <name type="scientific">Sphingobacterium haloxyli</name>
    <dbReference type="NCBI Taxonomy" id="2100533"/>
    <lineage>
        <taxon>Bacteria</taxon>
        <taxon>Pseudomonadati</taxon>
        <taxon>Bacteroidota</taxon>
        <taxon>Sphingobacteriia</taxon>
        <taxon>Sphingobacteriales</taxon>
        <taxon>Sphingobacteriaceae</taxon>
        <taxon>Sphingobacterium</taxon>
    </lineage>
</organism>
<evidence type="ECO:0000313" key="6">
    <source>
        <dbReference type="EMBL" id="PRD46418.1"/>
    </source>
</evidence>
<keyword evidence="5" id="KW-0479">Metal-binding</keyword>
<evidence type="ECO:0000256" key="4">
    <source>
        <dbReference type="PIRSR" id="PIRSR006806-1"/>
    </source>
</evidence>
<comment type="cofactor">
    <cofactor evidence="5">
        <name>Mg(2+)</name>
        <dbReference type="ChEBI" id="CHEBI:18420"/>
    </cofactor>
</comment>